<evidence type="ECO:0000256" key="1">
    <source>
        <dbReference type="PROSITE-ProRule" id="PRU00182"/>
    </source>
</evidence>
<keyword evidence="3" id="KW-0436">Ligase</keyword>
<dbReference type="EC" id="6.1.1.1" evidence="3"/>
<dbReference type="EMBL" id="SJLI01000451">
    <property type="protein sequence ID" value="TYK89098.1"/>
    <property type="molecule type" value="Genomic_DNA"/>
</dbReference>
<comment type="caution">
    <text evidence="3">The sequence shown here is derived from an EMBL/GenBank/DDBJ whole genome shotgun (WGS) entry which is preliminary data.</text>
</comment>
<feature type="domain" description="RNA-binding S4" evidence="2">
    <location>
        <begin position="11"/>
        <end position="73"/>
    </location>
</feature>
<dbReference type="InterPro" id="IPR036986">
    <property type="entry name" value="S4_RNA-bd_sf"/>
</dbReference>
<dbReference type="GO" id="GO:0004831">
    <property type="term" value="F:tyrosine-tRNA ligase activity"/>
    <property type="evidence" value="ECO:0007669"/>
    <property type="project" value="UniProtKB-EC"/>
</dbReference>
<dbReference type="InterPro" id="IPR054608">
    <property type="entry name" value="SYY-like_C"/>
</dbReference>
<dbReference type="AlphaFoldDB" id="A0A5S4T553"/>
<sequence length="77" mass="8715">PNYHVQSTDSLNLVDMLVTAGISPSKRQAREDVQNGAIYINGERVQELDYTLSDTDKIDNQLTVVRRGKKKYAVLTY</sequence>
<dbReference type="SUPFAM" id="SSF55174">
    <property type="entry name" value="Alpha-L RNA-binding motif"/>
    <property type="match status" value="1"/>
</dbReference>
<reference evidence="3 4" key="1">
    <citation type="submission" date="2019-02" db="EMBL/GenBank/DDBJ databases">
        <title>Novel genomic isolates of S. pyogenes and S. dysgalactiae subsp. equisimilis associated to necrotising fasciitis (NSTI).</title>
        <authorList>
            <person name="Barrantes I."/>
        </authorList>
    </citation>
    <scope>NUCLEOTIDE SEQUENCE [LARGE SCALE GENOMIC DNA]</scope>
    <source>
        <strain evidence="3 4">SPY5003</strain>
    </source>
</reference>
<evidence type="ECO:0000259" key="2">
    <source>
        <dbReference type="SMART" id="SM00363"/>
    </source>
</evidence>
<dbReference type="SMART" id="SM00363">
    <property type="entry name" value="S4"/>
    <property type="match status" value="1"/>
</dbReference>
<accession>A0A5S4T553</accession>
<dbReference type="Proteomes" id="UP000325300">
    <property type="component" value="Unassembled WGS sequence"/>
</dbReference>
<evidence type="ECO:0000313" key="3">
    <source>
        <dbReference type="EMBL" id="TYK89098.1"/>
    </source>
</evidence>
<dbReference type="InterPro" id="IPR002942">
    <property type="entry name" value="S4_RNA-bd"/>
</dbReference>
<proteinExistence type="predicted"/>
<gene>
    <name evidence="3" type="ORF">E0F67_11550</name>
</gene>
<dbReference type="Pfam" id="PF22421">
    <property type="entry name" value="SYY_C-terminal"/>
    <property type="match status" value="1"/>
</dbReference>
<organism evidence="3 4">
    <name type="scientific">Streptococcus pyogenes</name>
    <dbReference type="NCBI Taxonomy" id="1314"/>
    <lineage>
        <taxon>Bacteria</taxon>
        <taxon>Bacillati</taxon>
        <taxon>Bacillota</taxon>
        <taxon>Bacilli</taxon>
        <taxon>Lactobacillales</taxon>
        <taxon>Streptococcaceae</taxon>
        <taxon>Streptococcus</taxon>
    </lineage>
</organism>
<dbReference type="PANTHER" id="PTHR11766:SF0">
    <property type="entry name" value="TYROSINE--TRNA LIGASE, MITOCHONDRIAL"/>
    <property type="match status" value="1"/>
</dbReference>
<dbReference type="RefSeq" id="WP_262368406.1">
    <property type="nucleotide sequence ID" value="NZ_SJLI01000451.1"/>
</dbReference>
<feature type="non-terminal residue" evidence="3">
    <location>
        <position position="1"/>
    </location>
</feature>
<dbReference type="GO" id="GO:0043039">
    <property type="term" value="P:tRNA aminoacylation"/>
    <property type="evidence" value="ECO:0007669"/>
    <property type="project" value="TreeGrafter"/>
</dbReference>
<dbReference type="PROSITE" id="PS50889">
    <property type="entry name" value="S4"/>
    <property type="match status" value="1"/>
</dbReference>
<dbReference type="PANTHER" id="PTHR11766">
    <property type="entry name" value="TYROSYL-TRNA SYNTHETASE"/>
    <property type="match status" value="1"/>
</dbReference>
<dbReference type="Gene3D" id="3.10.290.10">
    <property type="entry name" value="RNA-binding S4 domain"/>
    <property type="match status" value="1"/>
</dbReference>
<evidence type="ECO:0000313" key="4">
    <source>
        <dbReference type="Proteomes" id="UP000325300"/>
    </source>
</evidence>
<dbReference type="CDD" id="cd00165">
    <property type="entry name" value="S4"/>
    <property type="match status" value="1"/>
</dbReference>
<dbReference type="InterPro" id="IPR024088">
    <property type="entry name" value="Tyr-tRNA-ligase_bac-type"/>
</dbReference>
<protein>
    <submittedName>
        <fullName evidence="3">Tyrosine--tRNA ligase</fullName>
        <ecNumber evidence="3">6.1.1.1</ecNumber>
    </submittedName>
</protein>
<dbReference type="GO" id="GO:0003723">
    <property type="term" value="F:RNA binding"/>
    <property type="evidence" value="ECO:0007669"/>
    <property type="project" value="UniProtKB-KW"/>
</dbReference>
<dbReference type="GO" id="GO:0005829">
    <property type="term" value="C:cytosol"/>
    <property type="evidence" value="ECO:0007669"/>
    <property type="project" value="TreeGrafter"/>
</dbReference>
<name>A0A5S4T553_STRPY</name>
<keyword evidence="1" id="KW-0694">RNA-binding</keyword>